<dbReference type="PANTHER" id="PTHR30055:SF174">
    <property type="entry name" value="TRANSCRIPTIONAL REGULATORY PROTEIN (PROBABLY TETR-FAMILY)-RELATED"/>
    <property type="match status" value="1"/>
</dbReference>
<keyword evidence="1" id="KW-0805">Transcription regulation</keyword>
<dbReference type="InterPro" id="IPR050109">
    <property type="entry name" value="HTH-type_TetR-like_transc_reg"/>
</dbReference>
<dbReference type="InterPro" id="IPR001647">
    <property type="entry name" value="HTH_TetR"/>
</dbReference>
<dbReference type="PROSITE" id="PS50977">
    <property type="entry name" value="HTH_TETR_2"/>
    <property type="match status" value="1"/>
</dbReference>
<gene>
    <name evidence="6" type="ORF">R3P95_12925</name>
</gene>
<evidence type="ECO:0000256" key="1">
    <source>
        <dbReference type="ARBA" id="ARBA00023015"/>
    </source>
</evidence>
<dbReference type="Pfam" id="PF00440">
    <property type="entry name" value="TetR_N"/>
    <property type="match status" value="1"/>
</dbReference>
<keyword evidence="2 4" id="KW-0238">DNA-binding</keyword>
<proteinExistence type="predicted"/>
<keyword evidence="7" id="KW-1185">Reference proteome</keyword>
<evidence type="ECO:0000256" key="4">
    <source>
        <dbReference type="PROSITE-ProRule" id="PRU00335"/>
    </source>
</evidence>
<keyword evidence="3" id="KW-0804">Transcription</keyword>
<sequence length="217" mass="23932">MAFVNSPGTSTTKRTRLSPQQRRAQLIELGTEMLADRPLEQISVEDIADQAGVSRGLLFHYFASKQEFHLEIVRESSRVMLERTAPDPSLPPYEILRDSIANYVDYVTDKRQMYVSLLRGTPSGDPQMRAVFEDTRSAMAERTVAQLGGLDIEVTPTIVLAVRGWIAFVEETTINWLTAPELSRDELIDLNVNALPAVALAPGMITALLGTDADASA</sequence>
<dbReference type="Proteomes" id="UP001185899">
    <property type="component" value="Unassembled WGS sequence"/>
</dbReference>
<name>A0ABU4AYY4_9NOCA</name>
<evidence type="ECO:0000256" key="2">
    <source>
        <dbReference type="ARBA" id="ARBA00023125"/>
    </source>
</evidence>
<dbReference type="InterPro" id="IPR054129">
    <property type="entry name" value="DesT_TetR_C"/>
</dbReference>
<dbReference type="SUPFAM" id="SSF46689">
    <property type="entry name" value="Homeodomain-like"/>
    <property type="match status" value="1"/>
</dbReference>
<dbReference type="PANTHER" id="PTHR30055">
    <property type="entry name" value="HTH-TYPE TRANSCRIPTIONAL REGULATOR RUTR"/>
    <property type="match status" value="1"/>
</dbReference>
<evidence type="ECO:0000313" key="6">
    <source>
        <dbReference type="EMBL" id="MDV6231457.1"/>
    </source>
</evidence>
<evidence type="ECO:0000313" key="7">
    <source>
        <dbReference type="Proteomes" id="UP001185899"/>
    </source>
</evidence>
<accession>A0ABU4AYY4</accession>
<dbReference type="RefSeq" id="WP_149407950.1">
    <property type="nucleotide sequence ID" value="NZ_JAWLKE010000004.1"/>
</dbReference>
<evidence type="ECO:0000259" key="5">
    <source>
        <dbReference type="PROSITE" id="PS50977"/>
    </source>
</evidence>
<comment type="caution">
    <text evidence="6">The sequence shown here is derived from an EMBL/GenBank/DDBJ whole genome shotgun (WGS) entry which is preliminary data.</text>
</comment>
<feature type="DNA-binding region" description="H-T-H motif" evidence="4">
    <location>
        <begin position="43"/>
        <end position="62"/>
    </location>
</feature>
<evidence type="ECO:0000256" key="3">
    <source>
        <dbReference type="ARBA" id="ARBA00023163"/>
    </source>
</evidence>
<dbReference type="Pfam" id="PF21943">
    <property type="entry name" value="TetR_C_46"/>
    <property type="match status" value="1"/>
</dbReference>
<reference evidence="6 7" key="1">
    <citation type="submission" date="2023-10" db="EMBL/GenBank/DDBJ databases">
        <title>Development of a sustainable strategy for remediation of hydrocarbon-contaminated territories based on the waste exchange concept.</title>
        <authorList>
            <person name="Krivoruchko A."/>
        </authorList>
    </citation>
    <scope>NUCLEOTIDE SEQUENCE [LARGE SCALE GENOMIC DNA]</scope>
    <source>
        <strain evidence="6 7">IEGM 1322</strain>
    </source>
</reference>
<organism evidence="6 7">
    <name type="scientific">Rhodococcus cercidiphylli</name>
    <dbReference type="NCBI Taxonomy" id="489916"/>
    <lineage>
        <taxon>Bacteria</taxon>
        <taxon>Bacillati</taxon>
        <taxon>Actinomycetota</taxon>
        <taxon>Actinomycetes</taxon>
        <taxon>Mycobacteriales</taxon>
        <taxon>Nocardiaceae</taxon>
        <taxon>Rhodococcus</taxon>
    </lineage>
</organism>
<feature type="domain" description="HTH tetR-type" evidence="5">
    <location>
        <begin position="20"/>
        <end position="80"/>
    </location>
</feature>
<dbReference type="Gene3D" id="1.10.357.10">
    <property type="entry name" value="Tetracycline Repressor, domain 2"/>
    <property type="match status" value="1"/>
</dbReference>
<protein>
    <submittedName>
        <fullName evidence="6">TetR/AcrR family transcriptional regulator</fullName>
    </submittedName>
</protein>
<dbReference type="InterPro" id="IPR009057">
    <property type="entry name" value="Homeodomain-like_sf"/>
</dbReference>
<dbReference type="EMBL" id="JAWLKE010000004">
    <property type="protein sequence ID" value="MDV6231457.1"/>
    <property type="molecule type" value="Genomic_DNA"/>
</dbReference>